<dbReference type="RefSeq" id="WP_088000020.1">
    <property type="nucleotide sequence ID" value="NZ_BMHB01000001.1"/>
</dbReference>
<keyword evidence="2" id="KW-0805">Transcription regulation</keyword>
<evidence type="ECO:0000313" key="6">
    <source>
        <dbReference type="EMBL" id="GGI14879.1"/>
    </source>
</evidence>
<dbReference type="InterPro" id="IPR050950">
    <property type="entry name" value="HTH-type_LysR_regulators"/>
</dbReference>
<dbReference type="Gene3D" id="1.10.10.10">
    <property type="entry name" value="Winged helix-like DNA-binding domain superfamily/Winged helix DNA-binding domain"/>
    <property type="match status" value="1"/>
</dbReference>
<evidence type="ECO:0000256" key="3">
    <source>
        <dbReference type="ARBA" id="ARBA00023125"/>
    </source>
</evidence>
<dbReference type="PROSITE" id="PS50931">
    <property type="entry name" value="HTH_LYSR"/>
    <property type="match status" value="1"/>
</dbReference>
<dbReference type="PANTHER" id="PTHR30419:SF8">
    <property type="entry name" value="NITROGEN ASSIMILATION TRANSCRIPTIONAL ACTIVATOR-RELATED"/>
    <property type="match status" value="1"/>
</dbReference>
<dbReference type="AlphaFoldDB" id="A0A8J3AJI7"/>
<name>A0A8J3AJI7_9BACI</name>
<dbReference type="InterPro" id="IPR036388">
    <property type="entry name" value="WH-like_DNA-bd_sf"/>
</dbReference>
<dbReference type="Gene3D" id="3.40.190.290">
    <property type="match status" value="1"/>
</dbReference>
<gene>
    <name evidence="6" type="ORF">GCM10007380_25160</name>
</gene>
<dbReference type="InterPro" id="IPR036390">
    <property type="entry name" value="WH_DNA-bd_sf"/>
</dbReference>
<dbReference type="SUPFAM" id="SSF46785">
    <property type="entry name" value="Winged helix' DNA-binding domain"/>
    <property type="match status" value="1"/>
</dbReference>
<proteinExistence type="inferred from homology"/>
<dbReference type="Pfam" id="PF00126">
    <property type="entry name" value="HTH_1"/>
    <property type="match status" value="1"/>
</dbReference>
<keyword evidence="7" id="KW-1185">Reference proteome</keyword>
<accession>A0A8J3AJI7</accession>
<organism evidence="6 7">
    <name type="scientific">Gottfriedia solisilvae</name>
    <dbReference type="NCBI Taxonomy" id="1516104"/>
    <lineage>
        <taxon>Bacteria</taxon>
        <taxon>Bacillati</taxon>
        <taxon>Bacillota</taxon>
        <taxon>Bacilli</taxon>
        <taxon>Bacillales</taxon>
        <taxon>Bacillaceae</taxon>
        <taxon>Gottfriedia</taxon>
    </lineage>
</organism>
<dbReference type="SUPFAM" id="SSF53850">
    <property type="entry name" value="Periplasmic binding protein-like II"/>
    <property type="match status" value="1"/>
</dbReference>
<reference evidence="7" key="1">
    <citation type="journal article" date="2019" name="Int. J. Syst. Evol. Microbiol.">
        <title>The Global Catalogue of Microorganisms (GCM) 10K type strain sequencing project: providing services to taxonomists for standard genome sequencing and annotation.</title>
        <authorList>
            <consortium name="The Broad Institute Genomics Platform"/>
            <consortium name="The Broad Institute Genome Sequencing Center for Infectious Disease"/>
            <person name="Wu L."/>
            <person name="Ma J."/>
        </authorList>
    </citation>
    <scope>NUCLEOTIDE SEQUENCE [LARGE SCALE GENOMIC DNA]</scope>
    <source>
        <strain evidence="7">CGMCC 1.14993</strain>
    </source>
</reference>
<dbReference type="GO" id="GO:0003677">
    <property type="term" value="F:DNA binding"/>
    <property type="evidence" value="ECO:0007669"/>
    <property type="project" value="UniProtKB-KW"/>
</dbReference>
<dbReference type="InterPro" id="IPR000847">
    <property type="entry name" value="LysR_HTH_N"/>
</dbReference>
<dbReference type="OrthoDB" id="9803735at2"/>
<evidence type="ECO:0000256" key="4">
    <source>
        <dbReference type="ARBA" id="ARBA00023163"/>
    </source>
</evidence>
<dbReference type="PANTHER" id="PTHR30419">
    <property type="entry name" value="HTH-TYPE TRANSCRIPTIONAL REGULATOR YBHD"/>
    <property type="match status" value="1"/>
</dbReference>
<keyword evidence="4" id="KW-0804">Transcription</keyword>
<feature type="domain" description="HTH lysR-type" evidence="5">
    <location>
        <begin position="1"/>
        <end position="59"/>
    </location>
</feature>
<evidence type="ECO:0000313" key="7">
    <source>
        <dbReference type="Proteomes" id="UP000626244"/>
    </source>
</evidence>
<comment type="caution">
    <text evidence="6">The sequence shown here is derived from an EMBL/GenBank/DDBJ whole genome shotgun (WGS) entry which is preliminary data.</text>
</comment>
<dbReference type="Pfam" id="PF03466">
    <property type="entry name" value="LysR_substrate"/>
    <property type="match status" value="1"/>
</dbReference>
<dbReference type="EMBL" id="BMHB01000001">
    <property type="protein sequence ID" value="GGI14879.1"/>
    <property type="molecule type" value="Genomic_DNA"/>
</dbReference>
<comment type="similarity">
    <text evidence="1">Belongs to the LysR transcriptional regulatory family.</text>
</comment>
<dbReference type="GO" id="GO:0003700">
    <property type="term" value="F:DNA-binding transcription factor activity"/>
    <property type="evidence" value="ECO:0007669"/>
    <property type="project" value="InterPro"/>
</dbReference>
<evidence type="ECO:0000256" key="1">
    <source>
        <dbReference type="ARBA" id="ARBA00009437"/>
    </source>
</evidence>
<evidence type="ECO:0000256" key="2">
    <source>
        <dbReference type="ARBA" id="ARBA00023015"/>
    </source>
</evidence>
<evidence type="ECO:0000259" key="5">
    <source>
        <dbReference type="PROSITE" id="PS50931"/>
    </source>
</evidence>
<dbReference type="CDD" id="cd05466">
    <property type="entry name" value="PBP2_LTTR_substrate"/>
    <property type="match status" value="1"/>
</dbReference>
<sequence>MYLEQLEYILEVAKTGSIINASKNLHVSPSGISQSISQLEDEFGVKIFSRSRGQNTVPTYEGELIIKQAIQIMMNLHNLQEMVASFSSLNKGGMKVAAITGVMPFLLQARSSLKADYPQIDLQITESSTEDIIHDVKKHNIDIGLIAVNELIIDSDLNSEVLLESKIKVYVNKNSLLACNKRVMPQELMKFPFIIYKDDYYNWLTQELFRDLGNIEIVFTSSNVDVIKSAVAEDIGISIAPDYYMKNDPYILNGMLIPLEINVNNKITNISIQMVWSKDIHSSNLIHKFVKYLKASLQ</sequence>
<dbReference type="GO" id="GO:0005829">
    <property type="term" value="C:cytosol"/>
    <property type="evidence" value="ECO:0007669"/>
    <property type="project" value="TreeGrafter"/>
</dbReference>
<protein>
    <submittedName>
        <fullName evidence="6">LysR family transcriptional regulator</fullName>
    </submittedName>
</protein>
<dbReference type="Proteomes" id="UP000626244">
    <property type="component" value="Unassembled WGS sequence"/>
</dbReference>
<dbReference type="InterPro" id="IPR005119">
    <property type="entry name" value="LysR_subst-bd"/>
</dbReference>
<keyword evidence="3" id="KW-0238">DNA-binding</keyword>